<gene>
    <name evidence="3" type="ORF">SAMN05421812_11183</name>
</gene>
<dbReference type="Pfam" id="PF13088">
    <property type="entry name" value="BNR_2"/>
    <property type="match status" value="1"/>
</dbReference>
<reference evidence="3 4" key="1">
    <citation type="submission" date="2017-06" db="EMBL/GenBank/DDBJ databases">
        <authorList>
            <person name="Kim H.J."/>
            <person name="Triplett B.A."/>
        </authorList>
    </citation>
    <scope>NUCLEOTIDE SEQUENCE [LARGE SCALE GENOMIC DNA]</scope>
    <source>
        <strain evidence="3 4">CGMCC 4.5593</strain>
    </source>
</reference>
<keyword evidence="1" id="KW-0732">Signal</keyword>
<accession>A0A239NVE4</accession>
<dbReference type="Proteomes" id="UP000198362">
    <property type="component" value="Unassembled WGS sequence"/>
</dbReference>
<dbReference type="AlphaFoldDB" id="A0A239NVE4"/>
<dbReference type="EMBL" id="FZPH01000011">
    <property type="protein sequence ID" value="SNT58881.1"/>
    <property type="molecule type" value="Genomic_DNA"/>
</dbReference>
<feature type="signal peptide" evidence="1">
    <location>
        <begin position="1"/>
        <end position="20"/>
    </location>
</feature>
<keyword evidence="4" id="KW-1185">Reference proteome</keyword>
<organism evidence="3 4">
    <name type="scientific">Asanoa hainanensis</name>
    <dbReference type="NCBI Taxonomy" id="560556"/>
    <lineage>
        <taxon>Bacteria</taxon>
        <taxon>Bacillati</taxon>
        <taxon>Actinomycetota</taxon>
        <taxon>Actinomycetes</taxon>
        <taxon>Micromonosporales</taxon>
        <taxon>Micromonosporaceae</taxon>
        <taxon>Asanoa</taxon>
    </lineage>
</organism>
<dbReference type="CDD" id="cd15482">
    <property type="entry name" value="Sialidase_non-viral"/>
    <property type="match status" value="1"/>
</dbReference>
<protein>
    <submittedName>
        <fullName evidence="3">BNR repeat-like domain-containing protein</fullName>
    </submittedName>
</protein>
<sequence>MRRLVLGACAALLASTAALAATSTAATAASPPGTPTDPVIVAPAESGKRAFFGDMIKLKDGRLLVAYRESVAHIDQDGRIMVVQSRDQGHTWSTPRVAIDTPIDDRDPKLMQMRDGTVLMNFFRTDWTGYPGKPVTLVGTFVTRSTDKGANWSTPIEVGTALEGPSDVVVGAYYAGHAATHGPILQLRNGDLLVPLYGRLPEGGTGPATVVRSTDGGRTWPKENESVIGRSATFDFQEPNLSLLKDGSLLSIIRTSINIAYVSRSYDQGRTWTTPESTGLPASSHHQLVLRNGDVLFTYGDLSGTFGPGRPTVGRLLRHPERNIDADQDILIYDAAIHGPATADQANPSSVELRPGRFLTITSDPHLAAIVGVFTERRDY</sequence>
<evidence type="ECO:0000313" key="3">
    <source>
        <dbReference type="EMBL" id="SNT58881.1"/>
    </source>
</evidence>
<dbReference type="Gene3D" id="2.120.10.10">
    <property type="match status" value="1"/>
</dbReference>
<proteinExistence type="predicted"/>
<dbReference type="OrthoDB" id="41724at2"/>
<dbReference type="PANTHER" id="PTHR43752">
    <property type="entry name" value="BNR/ASP-BOX REPEAT FAMILY PROTEIN"/>
    <property type="match status" value="1"/>
</dbReference>
<dbReference type="InterPro" id="IPR036278">
    <property type="entry name" value="Sialidase_sf"/>
</dbReference>
<dbReference type="SUPFAM" id="SSF50939">
    <property type="entry name" value="Sialidases"/>
    <property type="match status" value="1"/>
</dbReference>
<evidence type="ECO:0000313" key="4">
    <source>
        <dbReference type="Proteomes" id="UP000198362"/>
    </source>
</evidence>
<dbReference type="RefSeq" id="WP_144022754.1">
    <property type="nucleotide sequence ID" value="NZ_FZPH01000011.1"/>
</dbReference>
<evidence type="ECO:0000259" key="2">
    <source>
        <dbReference type="Pfam" id="PF13088"/>
    </source>
</evidence>
<name>A0A239NVE4_9ACTN</name>
<feature type="domain" description="Sialidase" evidence="2">
    <location>
        <begin position="61"/>
        <end position="300"/>
    </location>
</feature>
<feature type="chain" id="PRO_5012444368" evidence="1">
    <location>
        <begin position="21"/>
        <end position="380"/>
    </location>
</feature>
<dbReference type="PANTHER" id="PTHR43752:SF2">
    <property type="entry name" value="BNR_ASP-BOX REPEAT FAMILY PROTEIN"/>
    <property type="match status" value="1"/>
</dbReference>
<evidence type="ECO:0000256" key="1">
    <source>
        <dbReference type="SAM" id="SignalP"/>
    </source>
</evidence>
<dbReference type="InterPro" id="IPR011040">
    <property type="entry name" value="Sialidase"/>
</dbReference>